<comment type="similarity">
    <text evidence="3">Belongs to the aminoglycoside phosphotransferase family.</text>
</comment>
<dbReference type="EC" id="2.4.1.18" evidence="15"/>
<dbReference type="CDD" id="cd11322">
    <property type="entry name" value="AmyAc_Glg_BE"/>
    <property type="match status" value="1"/>
</dbReference>
<keyword evidence="12 15" id="KW-0320">Glycogen biosynthesis</keyword>
<dbReference type="Gene3D" id="3.20.20.80">
    <property type="entry name" value="Glycosidases"/>
    <property type="match status" value="1"/>
</dbReference>
<dbReference type="Pfam" id="PF02806">
    <property type="entry name" value="Alpha-amylase_C"/>
    <property type="match status" value="1"/>
</dbReference>
<dbReference type="GO" id="GO:0016301">
    <property type="term" value="F:kinase activity"/>
    <property type="evidence" value="ECO:0007669"/>
    <property type="project" value="UniProtKB-KW"/>
</dbReference>
<feature type="compositionally biased region" description="Low complexity" evidence="16">
    <location>
        <begin position="1278"/>
        <end position="1302"/>
    </location>
</feature>
<dbReference type="SUPFAM" id="SSF56112">
    <property type="entry name" value="Protein kinase-like (PK-like)"/>
    <property type="match status" value="1"/>
</dbReference>
<feature type="active site" description="Nucleophile" evidence="15">
    <location>
        <position position="931"/>
    </location>
</feature>
<evidence type="ECO:0000313" key="19">
    <source>
        <dbReference type="Proteomes" id="UP000256253"/>
    </source>
</evidence>
<dbReference type="FunFam" id="3.20.20.80:FF:000003">
    <property type="entry name" value="1,4-alpha-glucan branching enzyme GlgB"/>
    <property type="match status" value="1"/>
</dbReference>
<evidence type="ECO:0000256" key="10">
    <source>
        <dbReference type="ARBA" id="ARBA00022777"/>
    </source>
</evidence>
<comment type="subunit">
    <text evidence="5 15">Monomer.</text>
</comment>
<evidence type="ECO:0000313" key="18">
    <source>
        <dbReference type="EMBL" id="REF31768.1"/>
    </source>
</evidence>
<feature type="active site" description="Proton donor" evidence="15">
    <location>
        <position position="984"/>
    </location>
</feature>
<comment type="pathway">
    <text evidence="2 15">Glycan biosynthesis; glycogen biosynthesis.</text>
</comment>
<feature type="compositionally biased region" description="Polar residues" evidence="16">
    <location>
        <begin position="487"/>
        <end position="524"/>
    </location>
</feature>
<feature type="region of interest" description="Disordered" evidence="16">
    <location>
        <begin position="1259"/>
        <end position="1332"/>
    </location>
</feature>
<keyword evidence="10" id="KW-0418">Kinase</keyword>
<dbReference type="Gene3D" id="3.90.1200.10">
    <property type="match status" value="1"/>
</dbReference>
<dbReference type="InterPro" id="IPR013783">
    <property type="entry name" value="Ig-like_fold"/>
</dbReference>
<dbReference type="GO" id="GO:0004553">
    <property type="term" value="F:hydrolase activity, hydrolyzing O-glycosyl compounds"/>
    <property type="evidence" value="ECO:0007669"/>
    <property type="project" value="InterPro"/>
</dbReference>
<dbReference type="FunFam" id="2.60.40.1180:FF:000002">
    <property type="entry name" value="1,4-alpha-glucan branching enzyme GlgB"/>
    <property type="match status" value="1"/>
</dbReference>
<dbReference type="SUPFAM" id="SSF51445">
    <property type="entry name" value="(Trans)glycosidases"/>
    <property type="match status" value="1"/>
</dbReference>
<keyword evidence="8 15" id="KW-0808">Transferase</keyword>
<dbReference type="Gene3D" id="2.60.40.10">
    <property type="entry name" value="Immunoglobulins"/>
    <property type="match status" value="2"/>
</dbReference>
<dbReference type="Gene3D" id="2.60.40.1180">
    <property type="entry name" value="Golgi alpha-mannosidase II"/>
    <property type="match status" value="1"/>
</dbReference>
<evidence type="ECO:0000256" key="2">
    <source>
        <dbReference type="ARBA" id="ARBA00004964"/>
    </source>
</evidence>
<evidence type="ECO:0000256" key="12">
    <source>
        <dbReference type="ARBA" id="ARBA00023056"/>
    </source>
</evidence>
<dbReference type="Pfam" id="PF22019">
    <property type="entry name" value="GlgB_N"/>
    <property type="match status" value="1"/>
</dbReference>
<dbReference type="FunFam" id="2.60.40.10:FF:000169">
    <property type="entry name" value="1,4-alpha-glucan branching enzyme GlgB"/>
    <property type="match status" value="1"/>
</dbReference>
<keyword evidence="19" id="KW-1185">Reference proteome</keyword>
<keyword evidence="13 15" id="KW-0119">Carbohydrate metabolism</keyword>
<evidence type="ECO:0000256" key="9">
    <source>
        <dbReference type="ARBA" id="ARBA00022741"/>
    </source>
</evidence>
<dbReference type="SUPFAM" id="SSF81296">
    <property type="entry name" value="E set domains"/>
    <property type="match status" value="2"/>
</dbReference>
<dbReference type="NCBIfam" id="TIGR01515">
    <property type="entry name" value="branching_enzym"/>
    <property type="match status" value="1"/>
</dbReference>
<dbReference type="Pfam" id="PF02922">
    <property type="entry name" value="CBM_48"/>
    <property type="match status" value="1"/>
</dbReference>
<dbReference type="HAMAP" id="MF_00685">
    <property type="entry name" value="GlgB"/>
    <property type="match status" value="1"/>
</dbReference>
<feature type="region of interest" description="Disordered" evidence="16">
    <location>
        <begin position="484"/>
        <end position="530"/>
    </location>
</feature>
<evidence type="ECO:0000256" key="11">
    <source>
        <dbReference type="ARBA" id="ARBA00022840"/>
    </source>
</evidence>
<evidence type="ECO:0000256" key="4">
    <source>
        <dbReference type="ARBA" id="ARBA00009000"/>
    </source>
</evidence>
<gene>
    <name evidence="15" type="primary">glgB</name>
    <name evidence="18" type="ORF">DFJ65_2849</name>
</gene>
<comment type="catalytic activity">
    <reaction evidence="1 15">
        <text>Transfers a segment of a (1-&gt;4)-alpha-D-glucan chain to a primary hydroxy group in a similar glucan chain.</text>
        <dbReference type="EC" id="2.4.1.18"/>
    </reaction>
</comment>
<protein>
    <recommendedName>
        <fullName evidence="15">1,4-alpha-glucan branching enzyme GlgB</fullName>
        <ecNumber evidence="15">2.4.1.18</ecNumber>
    </recommendedName>
    <alternativeName>
        <fullName evidence="15">1,4-alpha-D-glucan:1,4-alpha-D-glucan 6-glucosyl-transferase</fullName>
    </alternativeName>
    <alternativeName>
        <fullName evidence="15">Alpha-(1-&gt;4)-glucan branching enzyme</fullName>
    </alternativeName>
    <alternativeName>
        <fullName evidence="15">Glycogen branching enzyme</fullName>
        <shortName evidence="15">BE</shortName>
    </alternativeName>
</protein>
<proteinExistence type="inferred from homology"/>
<dbReference type="Pfam" id="PF18085">
    <property type="entry name" value="Mak_N_cap"/>
    <property type="match status" value="1"/>
</dbReference>
<keyword evidence="6 15" id="KW-0321">Glycogen metabolism</keyword>
<evidence type="ECO:0000256" key="8">
    <source>
        <dbReference type="ARBA" id="ARBA00022679"/>
    </source>
</evidence>
<evidence type="ECO:0000256" key="13">
    <source>
        <dbReference type="ARBA" id="ARBA00023277"/>
    </source>
</evidence>
<keyword evidence="9" id="KW-0547">Nucleotide-binding</keyword>
<comment type="caution">
    <text evidence="18">The sequence shown here is derived from an EMBL/GenBank/DDBJ whole genome shotgun (WGS) entry which is preliminary data.</text>
</comment>
<dbReference type="GO" id="GO:0005978">
    <property type="term" value="P:glycogen biosynthetic process"/>
    <property type="evidence" value="ECO:0007669"/>
    <property type="project" value="UniProtKB-UniRule"/>
</dbReference>
<evidence type="ECO:0000256" key="3">
    <source>
        <dbReference type="ARBA" id="ARBA00006219"/>
    </source>
</evidence>
<dbReference type="InterPro" id="IPR006407">
    <property type="entry name" value="GlgB"/>
</dbReference>
<dbReference type="PANTHER" id="PTHR43651:SF3">
    <property type="entry name" value="1,4-ALPHA-GLUCAN-BRANCHING ENZYME"/>
    <property type="match status" value="1"/>
</dbReference>
<dbReference type="NCBIfam" id="NF003811">
    <property type="entry name" value="PRK05402.1"/>
    <property type="match status" value="1"/>
</dbReference>
<keyword evidence="7 15" id="KW-0328">Glycosyltransferase</keyword>
<dbReference type="InterPro" id="IPR014756">
    <property type="entry name" value="Ig_E-set"/>
</dbReference>
<dbReference type="GO" id="GO:0043169">
    <property type="term" value="F:cation binding"/>
    <property type="evidence" value="ECO:0007669"/>
    <property type="project" value="InterPro"/>
</dbReference>
<sequence>MAILHKATLEPSKKALVEAWIGGQRWYTGKSGVPSLTQVGSYRFDDPDGEVGIEVLLLMDTSGATPVLFQVPLTYRGAPLEGAERALVGTTEHSALGTRWVYDGCHDPVFVTALLETILTGGRHADVSFEEGTQDRPEGVLPATVRVQGSGTRGRRMPTVLATRVLSGEQSNTSMIIDTQARDGEQRTVIVKLFRVVQDGLNPDVVLQSAISATGSTRVPATVGYLIGQWPDSSIGTGHAAGHLAFVQEFLPDVSDAWREALEAARADTDWTAKARELGVATAEVHGVLAQALPTAEVTPARADSVLGEMRRRYDVAARVHPAINQYRAAFEALLNSGSHANWPAMQRIHGDYHLGQVLDVPGRGWVLLDFEGEPLRPMRDRNTLDCPLRDVAGMLRSFDYAAASVEGDHTAWAASCRSAFLEGYEQTSGVHLADHEPLVTVFEADKAAYEVLYEAQNRPTWLPIPLGALDRLLGGSAHAQTAPAGTVTSAAPHTAGTSTAGFSTPSANPNDPNTKESVVSNGATDLPAAPRVDPAAAAAVLRGVHTDPHTVLGGQRDEHGPYIRALRPLAKSVAVQLADGTRVPMEHDADGVWAARIDSADEPDYRLVTVYDDGVEHIADDPFRFLPTLGQIDLHLLGEGRHENLWEILGAHLHTYAGPAGDVTGTSFAVWAPNALGVRVIGDFNQWDGFAHPMRRLGSTGVWEIFVPGVGAGTRYKFSVLCADRVWRSKADPMARRSETAPATASIVDQSQYEWGDDEWLADRSANDPHGRPMSIYEVHLGSWRQGQSYRDLAEHLVNYVRDLGFTHVEFMPVMEHPYPPSWGYHVTGYYAVNSRFGSPDDFKYLVDRLHQAGIGVILDWVPGHFATDEWALAKFDGTALYEHPDPRKGWHPQWGSYIFDYGRPQVRNFLVANAIYWLQEFHADGLRVDGVASMLYLDYARNAGEWVPNKYGGRENLEAVQLLQETNATAYRRVPGTVMIAEESTSWPGVTKPTSADGLGFGFKWNMGWMHDTLDYFAERPEHRQFHHHKLTFGLVYAFSEQFVLPISHDEVVHGKGSLLRKMPGDRWQQLANLRALLAHMWSHPGKQLLFMGSEFAQESEWADGRSLDWWLLDQPAHWGVHALVKDLNRRYREHPALWELDNDASGFQWVNANDEAGNTYSYLRFGAGAENERDVLLAVSNLSGIERADVRIGLPRKGIWKEVLNTDASGYGGSGVGNLGAVEATAQPADGQPYSASITLPPLSTVWFLAPDYVADEPDADEQGTTQQADEEAELASSAEGAQAASGQVVGAAPSTPAAPDAPAPEPATDSSTQETAGDPSAPDEGKQP</sequence>
<evidence type="ECO:0000259" key="17">
    <source>
        <dbReference type="SMART" id="SM00642"/>
    </source>
</evidence>
<dbReference type="InterPro" id="IPR006048">
    <property type="entry name" value="A-amylase/branching_C"/>
</dbReference>
<organism evidence="18 19">
    <name type="scientific">Calidifontibacter indicus</name>
    <dbReference type="NCBI Taxonomy" id="419650"/>
    <lineage>
        <taxon>Bacteria</taxon>
        <taxon>Bacillati</taxon>
        <taxon>Actinomycetota</taxon>
        <taxon>Actinomycetes</taxon>
        <taxon>Micrococcales</taxon>
        <taxon>Dermacoccaceae</taxon>
        <taxon>Calidifontibacter</taxon>
    </lineage>
</organism>
<dbReference type="UniPathway" id="UPA00164"/>
<dbReference type="InterPro" id="IPR054169">
    <property type="entry name" value="GlgB_N"/>
</dbReference>
<dbReference type="InterPro" id="IPR017853">
    <property type="entry name" value="GH"/>
</dbReference>
<dbReference type="SUPFAM" id="SSF51011">
    <property type="entry name" value="Glycosyl hydrolase domain"/>
    <property type="match status" value="1"/>
</dbReference>
<evidence type="ECO:0000256" key="6">
    <source>
        <dbReference type="ARBA" id="ARBA00022600"/>
    </source>
</evidence>
<accession>A0A3D9UQM3</accession>
<dbReference type="GO" id="GO:0005829">
    <property type="term" value="C:cytosol"/>
    <property type="evidence" value="ECO:0007669"/>
    <property type="project" value="TreeGrafter"/>
</dbReference>
<dbReference type="InterPro" id="IPR011009">
    <property type="entry name" value="Kinase-like_dom_sf"/>
</dbReference>
<evidence type="ECO:0000256" key="16">
    <source>
        <dbReference type="SAM" id="MobiDB-lite"/>
    </source>
</evidence>
<dbReference type="RefSeq" id="WP_170144103.1">
    <property type="nucleotide sequence ID" value="NZ_QTUA01000001.1"/>
</dbReference>
<evidence type="ECO:0000256" key="15">
    <source>
        <dbReference type="HAMAP-Rule" id="MF_00685"/>
    </source>
</evidence>
<comment type="similarity">
    <text evidence="4 15">Belongs to the glycosyl hydrolase 13 family. GlgB subfamily.</text>
</comment>
<dbReference type="PANTHER" id="PTHR43651">
    <property type="entry name" value="1,4-ALPHA-GLUCAN-BRANCHING ENZYME"/>
    <property type="match status" value="1"/>
</dbReference>
<feature type="domain" description="Glycosyl hydrolase family 13 catalytic" evidence="17">
    <location>
        <begin position="779"/>
        <end position="1137"/>
    </location>
</feature>
<dbReference type="EMBL" id="QTUA01000001">
    <property type="protein sequence ID" value="REF31768.1"/>
    <property type="molecule type" value="Genomic_DNA"/>
</dbReference>
<evidence type="ECO:0000256" key="7">
    <source>
        <dbReference type="ARBA" id="ARBA00022676"/>
    </source>
</evidence>
<comment type="function">
    <text evidence="15">Catalyzes the formation of the alpha-1,6-glucosidic linkages in glycogen by scission of a 1,4-alpha-linked oligosaccharide from growing alpha-1,4-glucan chains and the subsequent attachment of the oligosaccharide to the alpha-1,6 position.</text>
</comment>
<dbReference type="GO" id="GO:0003844">
    <property type="term" value="F:1,4-alpha-glucan branching enzyme activity"/>
    <property type="evidence" value="ECO:0007669"/>
    <property type="project" value="UniProtKB-UniRule"/>
</dbReference>
<dbReference type="NCBIfam" id="NF008967">
    <property type="entry name" value="PRK12313.1"/>
    <property type="match status" value="1"/>
</dbReference>
<dbReference type="InterPro" id="IPR004193">
    <property type="entry name" value="Glyco_hydro_13_N"/>
</dbReference>
<comment type="catalytic activity">
    <reaction evidence="14">
        <text>D-maltose + ATP = alpha-maltose 1-phosphate + ADP + H(+)</text>
        <dbReference type="Rhea" id="RHEA:31915"/>
        <dbReference type="ChEBI" id="CHEBI:15378"/>
        <dbReference type="ChEBI" id="CHEBI:17306"/>
        <dbReference type="ChEBI" id="CHEBI:30616"/>
        <dbReference type="ChEBI" id="CHEBI:63576"/>
        <dbReference type="ChEBI" id="CHEBI:456216"/>
        <dbReference type="EC" id="2.7.1.175"/>
    </reaction>
</comment>
<dbReference type="Pfam" id="PF00128">
    <property type="entry name" value="Alpha-amylase"/>
    <property type="match status" value="1"/>
</dbReference>
<evidence type="ECO:0000256" key="5">
    <source>
        <dbReference type="ARBA" id="ARBA00011245"/>
    </source>
</evidence>
<dbReference type="InterPro" id="IPR040999">
    <property type="entry name" value="Mak_N_cap"/>
</dbReference>
<dbReference type="InterPro" id="IPR013780">
    <property type="entry name" value="Glyco_hydro_b"/>
</dbReference>
<dbReference type="CDD" id="cd02855">
    <property type="entry name" value="E_set_GBE_prok_N"/>
    <property type="match status" value="1"/>
</dbReference>
<dbReference type="GO" id="GO:0005524">
    <property type="term" value="F:ATP binding"/>
    <property type="evidence" value="ECO:0007669"/>
    <property type="project" value="UniProtKB-KW"/>
</dbReference>
<keyword evidence="11" id="KW-0067">ATP-binding</keyword>
<evidence type="ECO:0000256" key="14">
    <source>
        <dbReference type="ARBA" id="ARBA00049067"/>
    </source>
</evidence>
<name>A0A3D9UQM3_9MICO</name>
<evidence type="ECO:0000256" key="1">
    <source>
        <dbReference type="ARBA" id="ARBA00000826"/>
    </source>
</evidence>
<dbReference type="InterPro" id="IPR006047">
    <property type="entry name" value="GH13_cat_dom"/>
</dbReference>
<dbReference type="Proteomes" id="UP000256253">
    <property type="component" value="Unassembled WGS sequence"/>
</dbReference>
<dbReference type="InterPro" id="IPR044143">
    <property type="entry name" value="GlgB_N_E_set_prok"/>
</dbReference>
<reference evidence="18 19" key="1">
    <citation type="submission" date="2018-08" db="EMBL/GenBank/DDBJ databases">
        <title>Sequencing the genomes of 1000 actinobacteria strains.</title>
        <authorList>
            <person name="Klenk H.-P."/>
        </authorList>
    </citation>
    <scope>NUCLEOTIDE SEQUENCE [LARGE SCALE GENOMIC DNA]</scope>
    <source>
        <strain evidence="18 19">DSM 22967</strain>
    </source>
</reference>
<dbReference type="SMART" id="SM00642">
    <property type="entry name" value="Aamy"/>
    <property type="match status" value="1"/>
</dbReference>